<evidence type="ECO:0000313" key="1">
    <source>
        <dbReference type="EMBL" id="MPL91673.1"/>
    </source>
</evidence>
<sequence length="51" mass="5708">MNILEAADIVKDLANCIATQKGITVQEAYEEAIEELKEMQKNNESLNNRGN</sequence>
<gene>
    <name evidence="1" type="ORF">SDC9_37749</name>
</gene>
<proteinExistence type="predicted"/>
<organism evidence="1">
    <name type="scientific">bioreactor metagenome</name>
    <dbReference type="NCBI Taxonomy" id="1076179"/>
    <lineage>
        <taxon>unclassified sequences</taxon>
        <taxon>metagenomes</taxon>
        <taxon>ecological metagenomes</taxon>
    </lineage>
</organism>
<reference evidence="1" key="1">
    <citation type="submission" date="2019-08" db="EMBL/GenBank/DDBJ databases">
        <authorList>
            <person name="Kucharzyk K."/>
            <person name="Murdoch R.W."/>
            <person name="Higgins S."/>
            <person name="Loffler F."/>
        </authorList>
    </citation>
    <scope>NUCLEOTIDE SEQUENCE</scope>
</reference>
<dbReference type="AlphaFoldDB" id="A0A644VM91"/>
<protein>
    <submittedName>
        <fullName evidence="1">Uncharacterized protein</fullName>
    </submittedName>
</protein>
<name>A0A644VM91_9ZZZZ</name>
<accession>A0A644VM91</accession>
<dbReference type="EMBL" id="VSSQ01000336">
    <property type="protein sequence ID" value="MPL91673.1"/>
    <property type="molecule type" value="Genomic_DNA"/>
</dbReference>
<comment type="caution">
    <text evidence="1">The sequence shown here is derived from an EMBL/GenBank/DDBJ whole genome shotgun (WGS) entry which is preliminary data.</text>
</comment>